<sequence length="373" mass="39780">MKPGKAIVAGGSVGGLFAAVLLARVGWEIVVYERSSSGLSGKGAGLVPQIEVGDILREIGQEDVLNSGVVAHERIFLNRAGEIVRTVPVPQAQMSWDLLFNAFRSQLSEGEYKSGKTVVEVASHDHHVEVRLSDGSHDAADLLVGADGIGSTVRAYVAPGTAPRFAGYAAFRGLSSEALLPAQSAAILSDRFTFYDAPCMQFLGYTVAGPDGSTVAGRRRYNWVWYRSLDESQLDRALTSDHGVRRSYSAPPLGLSTSTLKDLTESAAALLPTVVSEVIAKERAPFVQAIFDYEAPELVRDRVVLLGDSAFVVRPHTAMGVSKAAGDAMMLRDALVAAPNLNEALRAYARERNRVGALIASYGRRLGASFAGC</sequence>
<keyword evidence="4" id="KW-1185">Reference proteome</keyword>
<gene>
    <name evidence="3" type="ORF">ACFQBQ_03360</name>
</gene>
<feature type="domain" description="2,6-dihydroxypyridine 3-monooxygenase substrate binding" evidence="2">
    <location>
        <begin position="165"/>
        <end position="292"/>
    </location>
</feature>
<feature type="domain" description="FAD-binding" evidence="1">
    <location>
        <begin position="6"/>
        <end position="157"/>
    </location>
</feature>
<dbReference type="NCBIfam" id="NF005566">
    <property type="entry name" value="PRK07236.1"/>
    <property type="match status" value="1"/>
</dbReference>
<dbReference type="SUPFAM" id="SSF51905">
    <property type="entry name" value="FAD/NAD(P)-binding domain"/>
    <property type="match status" value="1"/>
</dbReference>
<name>A0ABW1Z6F4_9BACT</name>
<dbReference type="InterPro" id="IPR053212">
    <property type="entry name" value="DHP_3-monooxygenase"/>
</dbReference>
<dbReference type="Proteomes" id="UP001596391">
    <property type="component" value="Unassembled WGS sequence"/>
</dbReference>
<dbReference type="GO" id="GO:0004497">
    <property type="term" value="F:monooxygenase activity"/>
    <property type="evidence" value="ECO:0007669"/>
    <property type="project" value="UniProtKB-KW"/>
</dbReference>
<dbReference type="Gene3D" id="3.50.50.60">
    <property type="entry name" value="FAD/NAD(P)-binding domain"/>
    <property type="match status" value="2"/>
</dbReference>
<dbReference type="InterPro" id="IPR002938">
    <property type="entry name" value="FAD-bd"/>
</dbReference>
<dbReference type="InterPro" id="IPR036188">
    <property type="entry name" value="FAD/NAD-bd_sf"/>
</dbReference>
<reference evidence="4" key="1">
    <citation type="journal article" date="2019" name="Int. J. Syst. Evol. Microbiol.">
        <title>The Global Catalogue of Microorganisms (GCM) 10K type strain sequencing project: providing services to taxonomists for standard genome sequencing and annotation.</title>
        <authorList>
            <consortium name="The Broad Institute Genomics Platform"/>
            <consortium name="The Broad Institute Genome Sequencing Center for Infectious Disease"/>
            <person name="Wu L."/>
            <person name="Ma J."/>
        </authorList>
    </citation>
    <scope>NUCLEOTIDE SEQUENCE [LARGE SCALE GENOMIC DNA]</scope>
    <source>
        <strain evidence="4">CGMCC 1.16026</strain>
    </source>
</reference>
<evidence type="ECO:0000313" key="4">
    <source>
        <dbReference type="Proteomes" id="UP001596391"/>
    </source>
</evidence>
<dbReference type="PRINTS" id="PR00420">
    <property type="entry name" value="RNGMNOXGNASE"/>
</dbReference>
<dbReference type="PANTHER" id="PTHR47469">
    <property type="entry name" value="MONOOXYGENASE-LIKE"/>
    <property type="match status" value="1"/>
</dbReference>
<dbReference type="PANTHER" id="PTHR47469:SF2">
    <property type="entry name" value="OS06G0597600 PROTEIN"/>
    <property type="match status" value="1"/>
</dbReference>
<dbReference type="SUPFAM" id="SSF54373">
    <property type="entry name" value="FAD-linked reductases, C-terminal domain"/>
    <property type="match status" value="1"/>
</dbReference>
<dbReference type="InterPro" id="IPR054707">
    <property type="entry name" value="DhpH_subs-bd"/>
</dbReference>
<evidence type="ECO:0000259" key="1">
    <source>
        <dbReference type="Pfam" id="PF01494"/>
    </source>
</evidence>
<keyword evidence="3" id="KW-0560">Oxidoreductase</keyword>
<feature type="domain" description="FAD-binding" evidence="1">
    <location>
        <begin position="296"/>
        <end position="357"/>
    </location>
</feature>
<dbReference type="RefSeq" id="WP_263372566.1">
    <property type="nucleotide sequence ID" value="NZ_JAGSYD010000005.1"/>
</dbReference>
<evidence type="ECO:0000313" key="3">
    <source>
        <dbReference type="EMBL" id="MFC6644643.1"/>
    </source>
</evidence>
<keyword evidence="3" id="KW-0503">Monooxygenase</keyword>
<accession>A0ABW1Z6F4</accession>
<dbReference type="Pfam" id="PF22607">
    <property type="entry name" value="FAD_binding-like"/>
    <property type="match status" value="1"/>
</dbReference>
<dbReference type="Pfam" id="PF01494">
    <property type="entry name" value="FAD_binding_3"/>
    <property type="match status" value="2"/>
</dbReference>
<dbReference type="EMBL" id="JBHSWI010000001">
    <property type="protein sequence ID" value="MFC6644643.1"/>
    <property type="molecule type" value="Genomic_DNA"/>
</dbReference>
<proteinExistence type="predicted"/>
<evidence type="ECO:0000259" key="2">
    <source>
        <dbReference type="Pfam" id="PF22607"/>
    </source>
</evidence>
<comment type="caution">
    <text evidence="3">The sequence shown here is derived from an EMBL/GenBank/DDBJ whole genome shotgun (WGS) entry which is preliminary data.</text>
</comment>
<organism evidence="3 4">
    <name type="scientific">Granulicella cerasi</name>
    <dbReference type="NCBI Taxonomy" id="741063"/>
    <lineage>
        <taxon>Bacteria</taxon>
        <taxon>Pseudomonadati</taxon>
        <taxon>Acidobacteriota</taxon>
        <taxon>Terriglobia</taxon>
        <taxon>Terriglobales</taxon>
        <taxon>Acidobacteriaceae</taxon>
        <taxon>Granulicella</taxon>
    </lineage>
</organism>
<protein>
    <submittedName>
        <fullName evidence="3">FAD-dependent monooxygenase</fullName>
    </submittedName>
</protein>